<dbReference type="CDD" id="cd07573">
    <property type="entry name" value="CPA"/>
    <property type="match status" value="1"/>
</dbReference>
<organism evidence="3 4">
    <name type="scientific">Paralimibaculum aggregatum</name>
    <dbReference type="NCBI Taxonomy" id="3036245"/>
    <lineage>
        <taxon>Bacteria</taxon>
        <taxon>Pseudomonadati</taxon>
        <taxon>Pseudomonadota</taxon>
        <taxon>Alphaproteobacteria</taxon>
        <taxon>Rhodobacterales</taxon>
        <taxon>Paracoccaceae</taxon>
        <taxon>Paralimibaculum</taxon>
    </lineage>
</organism>
<proteinExistence type="predicted"/>
<dbReference type="PANTHER" id="PTHR43674:SF2">
    <property type="entry name" value="BETA-UREIDOPROPIONASE"/>
    <property type="match status" value="1"/>
</dbReference>
<keyword evidence="1" id="KW-0378">Hydrolase</keyword>
<dbReference type="PROSITE" id="PS50263">
    <property type="entry name" value="CN_HYDROLASE"/>
    <property type="match status" value="1"/>
</dbReference>
<reference evidence="3 4" key="1">
    <citation type="submission" date="2023-04" db="EMBL/GenBank/DDBJ databases">
        <title>Marinoamorphus aggregata gen. nov., sp. Nov., isolate from tissue of brittle star Ophioplocus japonicus.</title>
        <authorList>
            <person name="Kawano K."/>
            <person name="Sawayama S."/>
            <person name="Nakagawa S."/>
        </authorList>
    </citation>
    <scope>NUCLEOTIDE SEQUENCE [LARGE SCALE GENOMIC DNA]</scope>
    <source>
        <strain evidence="3 4">NKW23</strain>
    </source>
</reference>
<dbReference type="Gene3D" id="3.60.110.10">
    <property type="entry name" value="Carbon-nitrogen hydrolase"/>
    <property type="match status" value="1"/>
</dbReference>
<protein>
    <submittedName>
        <fullName evidence="3">N-carbamoylputrescine amidase</fullName>
    </submittedName>
</protein>
<accession>A0ABQ6LJ20</accession>
<dbReference type="SUPFAM" id="SSF56317">
    <property type="entry name" value="Carbon-nitrogen hydrolase"/>
    <property type="match status" value="1"/>
</dbReference>
<evidence type="ECO:0000259" key="2">
    <source>
        <dbReference type="PROSITE" id="PS50263"/>
    </source>
</evidence>
<evidence type="ECO:0000313" key="4">
    <source>
        <dbReference type="Proteomes" id="UP001239909"/>
    </source>
</evidence>
<dbReference type="Proteomes" id="UP001239909">
    <property type="component" value="Unassembled WGS sequence"/>
</dbReference>
<gene>
    <name evidence="3" type="primary">aguB</name>
    <name evidence="3" type="ORF">LNKW23_13620</name>
</gene>
<name>A0ABQ6LJ20_9RHOB</name>
<feature type="domain" description="CN hydrolase" evidence="2">
    <location>
        <begin position="5"/>
        <end position="259"/>
    </location>
</feature>
<dbReference type="InterPro" id="IPR050345">
    <property type="entry name" value="Aliph_Amidase/BUP"/>
</dbReference>
<keyword evidence="4" id="KW-1185">Reference proteome</keyword>
<evidence type="ECO:0000256" key="1">
    <source>
        <dbReference type="ARBA" id="ARBA00022801"/>
    </source>
</evidence>
<dbReference type="InterPro" id="IPR003010">
    <property type="entry name" value="C-N_Hydrolase"/>
</dbReference>
<sequence>MAREITVAAVQTRHGWDAEDNIRRVLAMAERAADAGAGLVLPSELFETPYFCKTPDPRHRALARPAEGHPVIARFAEFAARRGVVVPVSFYERAGEALYNSVAVIDADGSLLGIYRKCHIPAFEAYHEDAFFAPSPEGPKVWQTRIGRLGVGICWDQWFPELARAMALMGAELIVYPTAIGSETFDPGWDSAGQWQAVMRGHAAANLVPVLAANRIGRETDDGVTLEFYGCSFAADHRARMVAEAPRGEEALLLSRLDLDAAARDRKQWGTFQTRQPQHYAAVVSVPAGPPPAG</sequence>
<comment type="caution">
    <text evidence="3">The sequence shown here is derived from an EMBL/GenBank/DDBJ whole genome shotgun (WGS) entry which is preliminary data.</text>
</comment>
<dbReference type="InterPro" id="IPR036526">
    <property type="entry name" value="C-N_Hydrolase_sf"/>
</dbReference>
<dbReference type="RefSeq" id="WP_285670904.1">
    <property type="nucleotide sequence ID" value="NZ_BSYI01000008.1"/>
</dbReference>
<dbReference type="PANTHER" id="PTHR43674">
    <property type="entry name" value="NITRILASE C965.09-RELATED"/>
    <property type="match status" value="1"/>
</dbReference>
<dbReference type="Pfam" id="PF00795">
    <property type="entry name" value="CN_hydrolase"/>
    <property type="match status" value="1"/>
</dbReference>
<evidence type="ECO:0000313" key="3">
    <source>
        <dbReference type="EMBL" id="GMG82149.1"/>
    </source>
</evidence>
<dbReference type="EMBL" id="BSYI01000008">
    <property type="protein sequence ID" value="GMG82149.1"/>
    <property type="molecule type" value="Genomic_DNA"/>
</dbReference>